<keyword evidence="8" id="KW-1185">Reference proteome</keyword>
<dbReference type="Pfam" id="PF08281">
    <property type="entry name" value="Sigma70_r4_2"/>
    <property type="match status" value="1"/>
</dbReference>
<feature type="domain" description="RNA polymerase sigma-70 region 2" evidence="5">
    <location>
        <begin position="31"/>
        <end position="93"/>
    </location>
</feature>
<evidence type="ECO:0000256" key="3">
    <source>
        <dbReference type="ARBA" id="ARBA00023082"/>
    </source>
</evidence>
<dbReference type="RefSeq" id="WP_144570387.1">
    <property type="nucleotide sequence ID" value="NZ_VLKG01000002.1"/>
</dbReference>
<sequence>MQPLSLEGRPISTEQNSDADLSDHYQEVGQLYQHHQGWLVGWLRQRLGCSHHAADLAQDTYLRLLNGRLPELREPRHYLVTVAKRVMVDHFRRWALERAYLEALAAQPELEEPSPESRVQLMETLLALDAMLLGLGEKTRQAFLMAQLLGMGYAEIAEKLEVSVSSVTKYIAKATEQCLLFALDADL</sequence>
<dbReference type="NCBIfam" id="NF009180">
    <property type="entry name" value="PRK12528.1"/>
    <property type="match status" value="1"/>
</dbReference>
<protein>
    <submittedName>
        <fullName evidence="7">RNA polymerase sigma-70 factor (ECF subfamily)</fullName>
    </submittedName>
</protein>
<dbReference type="SUPFAM" id="SSF88659">
    <property type="entry name" value="Sigma3 and sigma4 domains of RNA polymerase sigma factors"/>
    <property type="match status" value="1"/>
</dbReference>
<dbReference type="InterPro" id="IPR014284">
    <property type="entry name" value="RNA_pol_sigma-70_dom"/>
</dbReference>
<keyword evidence="4" id="KW-0804">Transcription</keyword>
<dbReference type="OrthoDB" id="9797134at2"/>
<evidence type="ECO:0000313" key="8">
    <source>
        <dbReference type="Proteomes" id="UP000319627"/>
    </source>
</evidence>
<dbReference type="NCBIfam" id="NF007232">
    <property type="entry name" value="PRK09651.1"/>
    <property type="match status" value="1"/>
</dbReference>
<evidence type="ECO:0000256" key="4">
    <source>
        <dbReference type="ARBA" id="ARBA00023163"/>
    </source>
</evidence>
<dbReference type="InterPro" id="IPR013324">
    <property type="entry name" value="RNA_pol_sigma_r3/r4-like"/>
</dbReference>
<proteinExistence type="inferred from homology"/>
<keyword evidence="3" id="KW-0731">Sigma factor</keyword>
<dbReference type="Gene3D" id="1.10.10.10">
    <property type="entry name" value="Winged helix-like DNA-binding domain superfamily/Winged helix DNA-binding domain"/>
    <property type="match status" value="1"/>
</dbReference>
<dbReference type="AlphaFoldDB" id="A0A562IZW1"/>
<dbReference type="InterPro" id="IPR007627">
    <property type="entry name" value="RNA_pol_sigma70_r2"/>
</dbReference>
<dbReference type="EMBL" id="VLKG01000002">
    <property type="protein sequence ID" value="TWH76591.1"/>
    <property type="molecule type" value="Genomic_DNA"/>
</dbReference>
<dbReference type="Pfam" id="PF04542">
    <property type="entry name" value="Sigma70_r2"/>
    <property type="match status" value="1"/>
</dbReference>
<accession>A0A562IZW1</accession>
<keyword evidence="2" id="KW-0805">Transcription regulation</keyword>
<dbReference type="InterPro" id="IPR013249">
    <property type="entry name" value="RNA_pol_sigma70_r4_t2"/>
</dbReference>
<organism evidence="7 8">
    <name type="scientific">Azomonas agilis</name>
    <dbReference type="NCBI Taxonomy" id="116849"/>
    <lineage>
        <taxon>Bacteria</taxon>
        <taxon>Pseudomonadati</taxon>
        <taxon>Pseudomonadota</taxon>
        <taxon>Gammaproteobacteria</taxon>
        <taxon>Pseudomonadales</taxon>
        <taxon>Pseudomonadaceae</taxon>
        <taxon>Azomonas</taxon>
    </lineage>
</organism>
<dbReference type="InterPro" id="IPR039425">
    <property type="entry name" value="RNA_pol_sigma-70-like"/>
</dbReference>
<evidence type="ECO:0000259" key="6">
    <source>
        <dbReference type="Pfam" id="PF08281"/>
    </source>
</evidence>
<dbReference type="GO" id="GO:0016987">
    <property type="term" value="F:sigma factor activity"/>
    <property type="evidence" value="ECO:0007669"/>
    <property type="project" value="UniProtKB-KW"/>
</dbReference>
<dbReference type="GO" id="GO:0006352">
    <property type="term" value="P:DNA-templated transcription initiation"/>
    <property type="evidence" value="ECO:0007669"/>
    <property type="project" value="InterPro"/>
</dbReference>
<dbReference type="SUPFAM" id="SSF88946">
    <property type="entry name" value="Sigma2 domain of RNA polymerase sigma factors"/>
    <property type="match status" value="1"/>
</dbReference>
<comment type="similarity">
    <text evidence="1">Belongs to the sigma-70 factor family. ECF subfamily.</text>
</comment>
<dbReference type="InterPro" id="IPR036388">
    <property type="entry name" value="WH-like_DNA-bd_sf"/>
</dbReference>
<comment type="caution">
    <text evidence="7">The sequence shown here is derived from an EMBL/GenBank/DDBJ whole genome shotgun (WGS) entry which is preliminary data.</text>
</comment>
<dbReference type="NCBIfam" id="TIGR02937">
    <property type="entry name" value="sigma70-ECF"/>
    <property type="match status" value="1"/>
</dbReference>
<evidence type="ECO:0000256" key="1">
    <source>
        <dbReference type="ARBA" id="ARBA00010641"/>
    </source>
</evidence>
<dbReference type="PANTHER" id="PTHR43133">
    <property type="entry name" value="RNA POLYMERASE ECF-TYPE SIGMA FACTO"/>
    <property type="match status" value="1"/>
</dbReference>
<dbReference type="PANTHER" id="PTHR43133:SF63">
    <property type="entry name" value="RNA POLYMERASE SIGMA FACTOR FECI-RELATED"/>
    <property type="match status" value="1"/>
</dbReference>
<dbReference type="Gene3D" id="1.10.1740.10">
    <property type="match status" value="1"/>
</dbReference>
<reference evidence="7 8" key="1">
    <citation type="submission" date="2019-07" db="EMBL/GenBank/DDBJ databases">
        <title>Genomic Encyclopedia of Type Strains, Phase I: the one thousand microbial genomes (KMG-I) project.</title>
        <authorList>
            <person name="Kyrpides N."/>
        </authorList>
    </citation>
    <scope>NUCLEOTIDE SEQUENCE [LARGE SCALE GENOMIC DNA]</scope>
    <source>
        <strain evidence="7 8">DSM 375</strain>
    </source>
</reference>
<evidence type="ECO:0000259" key="5">
    <source>
        <dbReference type="Pfam" id="PF04542"/>
    </source>
</evidence>
<gene>
    <name evidence="7" type="ORF">LX59_00633</name>
</gene>
<feature type="domain" description="RNA polymerase sigma factor 70 region 4 type 2" evidence="6">
    <location>
        <begin position="126"/>
        <end position="178"/>
    </location>
</feature>
<dbReference type="InterPro" id="IPR013325">
    <property type="entry name" value="RNA_pol_sigma_r2"/>
</dbReference>
<name>A0A562IZW1_9GAMM</name>
<evidence type="ECO:0000256" key="2">
    <source>
        <dbReference type="ARBA" id="ARBA00023015"/>
    </source>
</evidence>
<dbReference type="GO" id="GO:0003677">
    <property type="term" value="F:DNA binding"/>
    <property type="evidence" value="ECO:0007669"/>
    <property type="project" value="InterPro"/>
</dbReference>
<evidence type="ECO:0000313" key="7">
    <source>
        <dbReference type="EMBL" id="TWH76591.1"/>
    </source>
</evidence>
<dbReference type="Proteomes" id="UP000319627">
    <property type="component" value="Unassembled WGS sequence"/>
</dbReference>